<dbReference type="EMBL" id="CAJVPS010028303">
    <property type="protein sequence ID" value="CAG8726084.1"/>
    <property type="molecule type" value="Genomic_DNA"/>
</dbReference>
<feature type="non-terminal residue" evidence="1">
    <location>
        <position position="1"/>
    </location>
</feature>
<dbReference type="AlphaFoldDB" id="A0A9N9NF16"/>
<sequence length="83" mass="9074">VITAIEGLLAENDDFAQAMKIDIGQLSIVSEAHAVAEANMFLVFVASACKEKLEGEKFGLFIFLTRPRSLAKFLSPEQVALFL</sequence>
<keyword evidence="2" id="KW-1185">Reference proteome</keyword>
<organism evidence="1 2">
    <name type="scientific">Ambispora leptoticha</name>
    <dbReference type="NCBI Taxonomy" id="144679"/>
    <lineage>
        <taxon>Eukaryota</taxon>
        <taxon>Fungi</taxon>
        <taxon>Fungi incertae sedis</taxon>
        <taxon>Mucoromycota</taxon>
        <taxon>Glomeromycotina</taxon>
        <taxon>Glomeromycetes</taxon>
        <taxon>Archaeosporales</taxon>
        <taxon>Ambisporaceae</taxon>
        <taxon>Ambispora</taxon>
    </lineage>
</organism>
<evidence type="ECO:0000313" key="1">
    <source>
        <dbReference type="EMBL" id="CAG8726084.1"/>
    </source>
</evidence>
<accession>A0A9N9NF16</accession>
<name>A0A9N9NF16_9GLOM</name>
<reference evidence="1" key="1">
    <citation type="submission" date="2021-06" db="EMBL/GenBank/DDBJ databases">
        <authorList>
            <person name="Kallberg Y."/>
            <person name="Tangrot J."/>
            <person name="Rosling A."/>
        </authorList>
    </citation>
    <scope>NUCLEOTIDE SEQUENCE</scope>
    <source>
        <strain evidence="1">FL130A</strain>
    </source>
</reference>
<dbReference type="Proteomes" id="UP000789508">
    <property type="component" value="Unassembled WGS sequence"/>
</dbReference>
<gene>
    <name evidence="1" type="ORF">ALEPTO_LOCUS12442</name>
</gene>
<proteinExistence type="predicted"/>
<evidence type="ECO:0000313" key="2">
    <source>
        <dbReference type="Proteomes" id="UP000789508"/>
    </source>
</evidence>
<comment type="caution">
    <text evidence="1">The sequence shown here is derived from an EMBL/GenBank/DDBJ whole genome shotgun (WGS) entry which is preliminary data.</text>
</comment>
<protein>
    <submittedName>
        <fullName evidence="1">6401_t:CDS:1</fullName>
    </submittedName>
</protein>